<sequence>MAAVPPRAAPPLPTRTLWSGGGRRGRRDASGGAVDTHTIVGRAWRPLWLRCGGAAARAQCGRRDEPHATAGEDPLPVSPLPRGATPRPRGLAVACIYRWRRAGRQSCFSPPGSAAASAAAPVPSAAATGAGASATAADAAAVASTAPAASASSRTPAGLASAPPPPAADASPPSPSTSAWSLVRYPRSCRRASPRTSGRSTPTAAEQGTSTSKAQWTVVSTAAAAASPAASPPLPAAPTAPAAAAGRCAKLNTYTTLLLPSTSLP</sequence>
<feature type="compositionally biased region" description="Pro residues" evidence="1">
    <location>
        <begin position="162"/>
        <end position="175"/>
    </location>
</feature>
<dbReference type="AlphaFoldDB" id="A0A1X6NJA9"/>
<protein>
    <submittedName>
        <fullName evidence="2">Uncharacterized protein</fullName>
    </submittedName>
</protein>
<gene>
    <name evidence="2" type="ORF">BU14_2349s0001</name>
</gene>
<feature type="region of interest" description="Disordered" evidence="1">
    <location>
        <begin position="62"/>
        <end position="88"/>
    </location>
</feature>
<feature type="compositionally biased region" description="Polar residues" evidence="1">
    <location>
        <begin position="194"/>
        <end position="214"/>
    </location>
</feature>
<proteinExistence type="predicted"/>
<dbReference type="Proteomes" id="UP000218209">
    <property type="component" value="Unassembled WGS sequence"/>
</dbReference>
<reference evidence="2 3" key="1">
    <citation type="submission" date="2017-03" db="EMBL/GenBank/DDBJ databases">
        <title>WGS assembly of Porphyra umbilicalis.</title>
        <authorList>
            <person name="Brawley S.H."/>
            <person name="Blouin N.A."/>
            <person name="Ficko-Blean E."/>
            <person name="Wheeler G.L."/>
            <person name="Lohr M."/>
            <person name="Goodson H.V."/>
            <person name="Jenkins J.W."/>
            <person name="Blaby-Haas C.E."/>
            <person name="Helliwell K.E."/>
            <person name="Chan C."/>
            <person name="Marriage T."/>
            <person name="Bhattacharya D."/>
            <person name="Klein A.S."/>
            <person name="Badis Y."/>
            <person name="Brodie J."/>
            <person name="Cao Y."/>
            <person name="Collen J."/>
            <person name="Dittami S.M."/>
            <person name="Gachon C.M."/>
            <person name="Green B.R."/>
            <person name="Karpowicz S."/>
            <person name="Kim J.W."/>
            <person name="Kudahl U."/>
            <person name="Lin S."/>
            <person name="Michel G."/>
            <person name="Mittag M."/>
            <person name="Olson B.J."/>
            <person name="Pangilinan J."/>
            <person name="Peng Y."/>
            <person name="Qiu H."/>
            <person name="Shu S."/>
            <person name="Singer J.T."/>
            <person name="Smith A.G."/>
            <person name="Sprecher B.N."/>
            <person name="Wagner V."/>
            <person name="Wang W."/>
            <person name="Wang Z.-Y."/>
            <person name="Yan J."/>
            <person name="Yarish C."/>
            <person name="Zoeuner-Riek S."/>
            <person name="Zhuang Y."/>
            <person name="Zou Y."/>
            <person name="Lindquist E.A."/>
            <person name="Grimwood J."/>
            <person name="Barry K."/>
            <person name="Rokhsar D.S."/>
            <person name="Schmutz J."/>
            <person name="Stiller J.W."/>
            <person name="Grossman A.R."/>
            <person name="Prochnik S.E."/>
        </authorList>
    </citation>
    <scope>NUCLEOTIDE SEQUENCE [LARGE SCALE GENOMIC DNA]</scope>
    <source>
        <strain evidence="2">4086291</strain>
    </source>
</reference>
<accession>A0A1X6NJA9</accession>
<evidence type="ECO:0000313" key="2">
    <source>
        <dbReference type="EMBL" id="OSX68711.1"/>
    </source>
</evidence>
<feature type="compositionally biased region" description="Low complexity" evidence="1">
    <location>
        <begin position="148"/>
        <end position="161"/>
    </location>
</feature>
<keyword evidence="3" id="KW-1185">Reference proteome</keyword>
<evidence type="ECO:0000256" key="1">
    <source>
        <dbReference type="SAM" id="MobiDB-lite"/>
    </source>
</evidence>
<feature type="region of interest" description="Disordered" evidence="1">
    <location>
        <begin position="148"/>
        <end position="214"/>
    </location>
</feature>
<evidence type="ECO:0000313" key="3">
    <source>
        <dbReference type="Proteomes" id="UP000218209"/>
    </source>
</evidence>
<organism evidence="2 3">
    <name type="scientific">Porphyra umbilicalis</name>
    <name type="common">Purple laver</name>
    <name type="synonym">Red alga</name>
    <dbReference type="NCBI Taxonomy" id="2786"/>
    <lineage>
        <taxon>Eukaryota</taxon>
        <taxon>Rhodophyta</taxon>
        <taxon>Bangiophyceae</taxon>
        <taxon>Bangiales</taxon>
        <taxon>Bangiaceae</taxon>
        <taxon>Porphyra</taxon>
    </lineage>
</organism>
<dbReference type="EMBL" id="KV920169">
    <property type="protein sequence ID" value="OSX68711.1"/>
    <property type="molecule type" value="Genomic_DNA"/>
</dbReference>
<name>A0A1X6NJA9_PORUM</name>
<feature type="region of interest" description="Disordered" evidence="1">
    <location>
        <begin position="1"/>
        <end position="34"/>
    </location>
</feature>